<comment type="caution">
    <text evidence="1">The sequence shown here is derived from an EMBL/GenBank/DDBJ whole genome shotgun (WGS) entry which is preliminary data.</text>
</comment>
<dbReference type="RefSeq" id="WP_167018307.1">
    <property type="nucleotide sequence ID" value="NZ_VWXF01000015.1"/>
</dbReference>
<dbReference type="Proteomes" id="UP001515683">
    <property type="component" value="Unassembled WGS sequence"/>
</dbReference>
<proteinExistence type="predicted"/>
<accession>A0ABX0RJE4</accession>
<dbReference type="EMBL" id="VWXF01000015">
    <property type="protein sequence ID" value="NIF24401.1"/>
    <property type="molecule type" value="Genomic_DNA"/>
</dbReference>
<reference evidence="1 2" key="1">
    <citation type="journal article" date="2019" name="bioRxiv">
        <title>Bacteria contribute to plant secondary compound degradation in a generalist herbivore system.</title>
        <authorList>
            <person name="Francoeur C.B."/>
            <person name="Khadempour L."/>
            <person name="Moreira-Soto R.D."/>
            <person name="Gotting K."/>
            <person name="Book A.J."/>
            <person name="Pinto-Tomas A.A."/>
            <person name="Keefover-Ring K."/>
            <person name="Currie C.R."/>
        </authorList>
    </citation>
    <scope>NUCLEOTIDE SEQUENCE [LARGE SCALE GENOMIC DNA]</scope>
    <source>
        <strain evidence="1">Acro-835</strain>
    </source>
</reference>
<name>A0ABX0RJE4_9GAMM</name>
<sequence>MSSTKKIDAICVNCSDEDDVLTLAVGDDNSDPKNFFIIGRFDEDDLSVDECIGFQNESTQYEIPSAIEYVELNDKELVITVNDMASNEAGAKIFHAVFNTTIDKEKIKQFLKSIFKDSSTKLITK</sequence>
<keyword evidence="2" id="KW-1185">Reference proteome</keyword>
<protein>
    <submittedName>
        <fullName evidence="1">Uncharacterized protein</fullName>
    </submittedName>
</protein>
<evidence type="ECO:0000313" key="2">
    <source>
        <dbReference type="Proteomes" id="UP001515683"/>
    </source>
</evidence>
<gene>
    <name evidence="1" type="ORF">F3J40_22775</name>
</gene>
<evidence type="ECO:0000313" key="1">
    <source>
        <dbReference type="EMBL" id="NIF24401.1"/>
    </source>
</evidence>
<organism evidence="1 2">
    <name type="scientific">Candidatus Pantoea multigeneris</name>
    <dbReference type="NCBI Taxonomy" id="2608357"/>
    <lineage>
        <taxon>Bacteria</taxon>
        <taxon>Pseudomonadati</taxon>
        <taxon>Pseudomonadota</taxon>
        <taxon>Gammaproteobacteria</taxon>
        <taxon>Enterobacterales</taxon>
        <taxon>Erwiniaceae</taxon>
        <taxon>Pantoea</taxon>
    </lineage>
</organism>